<dbReference type="EMBL" id="AWSV01000108">
    <property type="protein sequence ID" value="ERI85194.1"/>
    <property type="molecule type" value="Genomic_DNA"/>
</dbReference>
<dbReference type="GO" id="GO:0015074">
    <property type="term" value="P:DNA integration"/>
    <property type="evidence" value="ECO:0007669"/>
    <property type="project" value="InterPro"/>
</dbReference>
<evidence type="ECO:0000313" key="2">
    <source>
        <dbReference type="EMBL" id="ERI85194.1"/>
    </source>
</evidence>
<dbReference type="Proteomes" id="UP000016496">
    <property type="component" value="Unassembled WGS sequence"/>
</dbReference>
<dbReference type="InterPro" id="IPR001584">
    <property type="entry name" value="Integrase_cat-core"/>
</dbReference>
<dbReference type="InterPro" id="IPR036397">
    <property type="entry name" value="RNaseH_sf"/>
</dbReference>
<organism evidence="2 3">
    <name type="scientific">Bacteroides pyogenes F0041</name>
    <dbReference type="NCBI Taxonomy" id="1321819"/>
    <lineage>
        <taxon>Bacteria</taxon>
        <taxon>Pseudomonadati</taxon>
        <taxon>Bacteroidota</taxon>
        <taxon>Bacteroidia</taxon>
        <taxon>Bacteroidales</taxon>
        <taxon>Bacteroidaceae</taxon>
        <taxon>Bacteroides</taxon>
    </lineage>
</organism>
<comment type="caution">
    <text evidence="2">The sequence shown here is derived from an EMBL/GenBank/DDBJ whole genome shotgun (WGS) entry which is preliminary data.</text>
</comment>
<dbReference type="PROSITE" id="PS50994">
    <property type="entry name" value="INTEGRASE"/>
    <property type="match status" value="1"/>
</dbReference>
<evidence type="ECO:0000313" key="3">
    <source>
        <dbReference type="Proteomes" id="UP000016496"/>
    </source>
</evidence>
<sequence>PAISLERQAEYVLNAKVLNALAAKASAMTELHSASGYRRPKLVSDELVALSERLRERYGHTLPKSRARLLEKYNHYRRYGYEVLANGNFGNQTARKIGPAEGRVLIRLRRSKFPVYTEMQIFEEYNRIAKEKGLSPVKSPQTVSNYLNKTAVKLWWFASVHGEVAFKNEFMPTFDTKMPDMPNTLWYGDGTKVNLYYKEYDRKSKRMVARTTDVYEVMDACTEAFIGYSFGPERFSTQYSAYRMALETCKVKPYEIVTDNQGGHKRADAVAFLGQICHLHKTTMPHNAQSKSIESAFGRFQSQVLHKMYNFTGQNITARKRGSRVNLDMITANIESLPTREDMMEQYLHLRDEWNNSPHTGSETGLTRMEMQASLCCPYAEQVEGRELAELFMLTSAKSVEYGTEGYCFTLNKQEYRYMVYGEDGLVDMNFHLSNVGESFHYRYDPADMTRIELWKPTASGLVFAAVATPKVSIHRATADRAEEEDALLFAQLRANEQARVAMHIASEEMLLDECAGEAYAKLNIPRPVGVSKKRMDAYREAYATGKIEAPVSYPDGTEPVPFSFEEEDEQGIATVGEFTKAASELTWEEMYGDF</sequence>
<protein>
    <recommendedName>
        <fullName evidence="1">Integrase catalytic domain-containing protein</fullName>
    </recommendedName>
</protein>
<evidence type="ECO:0000259" key="1">
    <source>
        <dbReference type="PROSITE" id="PS50994"/>
    </source>
</evidence>
<dbReference type="SUPFAM" id="SSF53098">
    <property type="entry name" value="Ribonuclease H-like"/>
    <property type="match status" value="1"/>
</dbReference>
<gene>
    <name evidence="2" type="ORF">HMPREF1981_02081</name>
</gene>
<name>U2C421_9BACE</name>
<dbReference type="InterPro" id="IPR012337">
    <property type="entry name" value="RNaseH-like_sf"/>
</dbReference>
<dbReference type="GO" id="GO:0003676">
    <property type="term" value="F:nucleic acid binding"/>
    <property type="evidence" value="ECO:0007669"/>
    <property type="project" value="InterPro"/>
</dbReference>
<reference evidence="2 3" key="1">
    <citation type="submission" date="2013-08" db="EMBL/GenBank/DDBJ databases">
        <authorList>
            <person name="Weinstock G."/>
            <person name="Sodergren E."/>
            <person name="Wylie T."/>
            <person name="Fulton L."/>
            <person name="Fulton R."/>
            <person name="Fronick C."/>
            <person name="O'Laughlin M."/>
            <person name="Godfrey J."/>
            <person name="Miner T."/>
            <person name="Herter B."/>
            <person name="Appelbaum E."/>
            <person name="Cordes M."/>
            <person name="Lek S."/>
            <person name="Wollam A."/>
            <person name="Pepin K.H."/>
            <person name="Palsikar V.B."/>
            <person name="Mitreva M."/>
            <person name="Wilson R.K."/>
        </authorList>
    </citation>
    <scope>NUCLEOTIDE SEQUENCE [LARGE SCALE GENOMIC DNA]</scope>
    <source>
        <strain evidence="2 3">F0041</strain>
    </source>
</reference>
<feature type="domain" description="Integrase catalytic" evidence="1">
    <location>
        <begin position="178"/>
        <end position="376"/>
    </location>
</feature>
<feature type="non-terminal residue" evidence="2">
    <location>
        <position position="1"/>
    </location>
</feature>
<proteinExistence type="predicted"/>
<dbReference type="PATRIC" id="fig|1321819.3.peg.1919"/>
<accession>U2C421</accession>
<dbReference type="AlphaFoldDB" id="U2C421"/>
<dbReference type="HOGENOM" id="CLU_458242_0_0_10"/>
<dbReference type="RefSeq" id="WP_021645579.1">
    <property type="nucleotide sequence ID" value="NZ_KE993110.1"/>
</dbReference>
<dbReference type="Gene3D" id="3.30.420.10">
    <property type="entry name" value="Ribonuclease H-like superfamily/Ribonuclease H"/>
    <property type="match status" value="1"/>
</dbReference>